<protein>
    <submittedName>
        <fullName evidence="2">Uncharacterized protein</fullName>
    </submittedName>
</protein>
<evidence type="ECO:0000256" key="1">
    <source>
        <dbReference type="SAM" id="Phobius"/>
    </source>
</evidence>
<sequence>MKSNLKILLKKELYEFKYNYKAWILTIIVICFSYFPNVRKSAMRDFTILAFIILATGQYIYNSYLTDISYNGILFFKNIGIKPVYLFFIKLLFSSILTGIIMLANIPNLKGVFSFSDIFWIYPIVVFSSAIMQISAAYVNGAENTASAIAITISFAMLICIFFIQVFFLKIIFSIVITCFFVFISIKILYTKIYRIQL</sequence>
<feature type="transmembrane region" description="Helical" evidence="1">
    <location>
        <begin position="145"/>
        <end position="164"/>
    </location>
</feature>
<dbReference type="RefSeq" id="WP_194076624.1">
    <property type="nucleotide sequence ID" value="NZ_CP061839.1"/>
</dbReference>
<dbReference type="AlphaFoldDB" id="A0A7S6WPX1"/>
<keyword evidence="1" id="KW-1133">Transmembrane helix</keyword>
<organism evidence="2 3">
    <name type="scientific">Treponema pedis</name>
    <dbReference type="NCBI Taxonomy" id="409322"/>
    <lineage>
        <taxon>Bacteria</taxon>
        <taxon>Pseudomonadati</taxon>
        <taxon>Spirochaetota</taxon>
        <taxon>Spirochaetia</taxon>
        <taxon>Spirochaetales</taxon>
        <taxon>Treponemataceae</taxon>
        <taxon>Treponema</taxon>
    </lineage>
</organism>
<reference evidence="2 3" key="1">
    <citation type="submission" date="2020-09" db="EMBL/GenBank/DDBJ databases">
        <title>Characterization of Treponema spp. from bovine digital dermatitis in Korea.</title>
        <authorList>
            <person name="Espiritu H.M."/>
            <person name="Cho Y.I."/>
            <person name="Mamuad L."/>
        </authorList>
    </citation>
    <scope>NUCLEOTIDE SEQUENCE [LARGE SCALE GENOMIC DNA]</scope>
    <source>
        <strain evidence="2 3">KS1</strain>
    </source>
</reference>
<feature type="transmembrane region" description="Helical" evidence="1">
    <location>
        <begin position="84"/>
        <end position="106"/>
    </location>
</feature>
<name>A0A7S6WPX1_9SPIR</name>
<feature type="transmembrane region" description="Helical" evidence="1">
    <location>
        <begin position="118"/>
        <end position="139"/>
    </location>
</feature>
<keyword evidence="1" id="KW-0812">Transmembrane</keyword>
<evidence type="ECO:0000313" key="3">
    <source>
        <dbReference type="Proteomes" id="UP000593915"/>
    </source>
</evidence>
<dbReference type="EMBL" id="CP061839">
    <property type="protein sequence ID" value="QOW61169.1"/>
    <property type="molecule type" value="Genomic_DNA"/>
</dbReference>
<evidence type="ECO:0000313" key="2">
    <source>
        <dbReference type="EMBL" id="QOW61169.1"/>
    </source>
</evidence>
<feature type="transmembrane region" description="Helical" evidence="1">
    <location>
        <begin position="46"/>
        <end position="64"/>
    </location>
</feature>
<feature type="transmembrane region" description="Helical" evidence="1">
    <location>
        <begin position="171"/>
        <end position="190"/>
    </location>
</feature>
<proteinExistence type="predicted"/>
<accession>A0A7S6WPX1</accession>
<feature type="transmembrane region" description="Helical" evidence="1">
    <location>
        <begin position="20"/>
        <end position="37"/>
    </location>
</feature>
<keyword evidence="1" id="KW-0472">Membrane</keyword>
<gene>
    <name evidence="2" type="ORF">IFE08_01815</name>
</gene>
<dbReference type="Proteomes" id="UP000593915">
    <property type="component" value="Chromosome"/>
</dbReference>